<dbReference type="Proteomes" id="UP001359559">
    <property type="component" value="Unassembled WGS sequence"/>
</dbReference>
<sequence>MKAVQEAVDAKSTIKKAHDEHFDKNNKSWSFTERWHSNHSAIRQVMYYNPSMDLNLNGVSLYHQFHEGKLVVLGCDGNREPDNVPFELTPILPNQSMTPRDTSSCQQNTQATPDNAFENVQESAPPP</sequence>
<gene>
    <name evidence="2" type="ORF">RJT34_17404</name>
</gene>
<dbReference type="EMBL" id="JAYKXN010000004">
    <property type="protein sequence ID" value="KAK7294515.1"/>
    <property type="molecule type" value="Genomic_DNA"/>
</dbReference>
<keyword evidence="3" id="KW-1185">Reference proteome</keyword>
<feature type="compositionally biased region" description="Polar residues" evidence="1">
    <location>
        <begin position="92"/>
        <end position="127"/>
    </location>
</feature>
<accession>A0AAN9PD47</accession>
<dbReference type="AlphaFoldDB" id="A0AAN9PD47"/>
<evidence type="ECO:0000313" key="2">
    <source>
        <dbReference type="EMBL" id="KAK7294515.1"/>
    </source>
</evidence>
<evidence type="ECO:0000313" key="3">
    <source>
        <dbReference type="Proteomes" id="UP001359559"/>
    </source>
</evidence>
<comment type="caution">
    <text evidence="2">The sequence shown here is derived from an EMBL/GenBank/DDBJ whole genome shotgun (WGS) entry which is preliminary data.</text>
</comment>
<protein>
    <submittedName>
        <fullName evidence="2">Uncharacterized protein</fullName>
    </submittedName>
</protein>
<organism evidence="2 3">
    <name type="scientific">Clitoria ternatea</name>
    <name type="common">Butterfly pea</name>
    <dbReference type="NCBI Taxonomy" id="43366"/>
    <lineage>
        <taxon>Eukaryota</taxon>
        <taxon>Viridiplantae</taxon>
        <taxon>Streptophyta</taxon>
        <taxon>Embryophyta</taxon>
        <taxon>Tracheophyta</taxon>
        <taxon>Spermatophyta</taxon>
        <taxon>Magnoliopsida</taxon>
        <taxon>eudicotyledons</taxon>
        <taxon>Gunneridae</taxon>
        <taxon>Pentapetalae</taxon>
        <taxon>rosids</taxon>
        <taxon>fabids</taxon>
        <taxon>Fabales</taxon>
        <taxon>Fabaceae</taxon>
        <taxon>Papilionoideae</taxon>
        <taxon>50 kb inversion clade</taxon>
        <taxon>NPAAA clade</taxon>
        <taxon>indigoferoid/millettioid clade</taxon>
        <taxon>Phaseoleae</taxon>
        <taxon>Clitoria</taxon>
    </lineage>
</organism>
<feature type="region of interest" description="Disordered" evidence="1">
    <location>
        <begin position="89"/>
        <end position="127"/>
    </location>
</feature>
<name>A0AAN9PD47_CLITE</name>
<evidence type="ECO:0000256" key="1">
    <source>
        <dbReference type="SAM" id="MobiDB-lite"/>
    </source>
</evidence>
<reference evidence="2 3" key="1">
    <citation type="submission" date="2024-01" db="EMBL/GenBank/DDBJ databases">
        <title>The genomes of 5 underutilized Papilionoideae crops provide insights into root nodulation and disease resistance.</title>
        <authorList>
            <person name="Yuan L."/>
        </authorList>
    </citation>
    <scope>NUCLEOTIDE SEQUENCE [LARGE SCALE GENOMIC DNA]</scope>
    <source>
        <strain evidence="2">LY-2023</strain>
        <tissue evidence="2">Leaf</tissue>
    </source>
</reference>
<proteinExistence type="predicted"/>